<dbReference type="AlphaFoldDB" id="A0A091CS50"/>
<feature type="region of interest" description="Disordered" evidence="1">
    <location>
        <begin position="98"/>
        <end position="152"/>
    </location>
</feature>
<keyword evidence="3" id="KW-1185">Reference proteome</keyword>
<organism evidence="2 3">
    <name type="scientific">Fukomys damarensis</name>
    <name type="common">Damaraland mole rat</name>
    <name type="synonym">Cryptomys damarensis</name>
    <dbReference type="NCBI Taxonomy" id="885580"/>
    <lineage>
        <taxon>Eukaryota</taxon>
        <taxon>Metazoa</taxon>
        <taxon>Chordata</taxon>
        <taxon>Craniata</taxon>
        <taxon>Vertebrata</taxon>
        <taxon>Euteleostomi</taxon>
        <taxon>Mammalia</taxon>
        <taxon>Eutheria</taxon>
        <taxon>Euarchontoglires</taxon>
        <taxon>Glires</taxon>
        <taxon>Rodentia</taxon>
        <taxon>Hystricomorpha</taxon>
        <taxon>Bathyergidae</taxon>
        <taxon>Fukomys</taxon>
    </lineage>
</organism>
<protein>
    <submittedName>
        <fullName evidence="2">Uncharacterized protein</fullName>
    </submittedName>
</protein>
<evidence type="ECO:0000313" key="3">
    <source>
        <dbReference type="Proteomes" id="UP000028990"/>
    </source>
</evidence>
<accession>A0A091CS50</accession>
<reference evidence="2 3" key="1">
    <citation type="submission" date="2013-11" db="EMBL/GenBank/DDBJ databases">
        <title>The Damaraland mole rat (Fukomys damarensis) genome and evolution of African mole rats.</title>
        <authorList>
            <person name="Gladyshev V.N."/>
            <person name="Fang X."/>
        </authorList>
    </citation>
    <scope>NUCLEOTIDE SEQUENCE [LARGE SCALE GENOMIC DNA]</scope>
    <source>
        <tissue evidence="2">Liver</tissue>
    </source>
</reference>
<gene>
    <name evidence="2" type="ORF">H920_17470</name>
</gene>
<dbReference type="Proteomes" id="UP000028990">
    <property type="component" value="Unassembled WGS sequence"/>
</dbReference>
<dbReference type="EMBL" id="KN124472">
    <property type="protein sequence ID" value="KFO21117.1"/>
    <property type="molecule type" value="Genomic_DNA"/>
</dbReference>
<sequence length="244" mass="26511">MKLLRVSGANEEVHREVEPSVRHIRCGSGETEWDKEQQLLAVGSLGGWLCLVQNRAGHRSARCHQQGDQGQQCRARGREDNVLSGGHQWSISRVGEVAHGSLSHHPSTQSPSWYGHPLAPERPPPRGARLKPPEASAGSRKQQGPVLSTPPRTLMPILARPLDGLGWAGPLALGAGDRALSWINSTGCLGRRYSSVQLPSEEKWCEAPGSQPAPSPRGAGVPEWAQPEKGLRQRRLQNGPMWCS</sequence>
<name>A0A091CS50_FUKDA</name>
<evidence type="ECO:0000313" key="2">
    <source>
        <dbReference type="EMBL" id="KFO21117.1"/>
    </source>
</evidence>
<evidence type="ECO:0000256" key="1">
    <source>
        <dbReference type="SAM" id="MobiDB-lite"/>
    </source>
</evidence>
<proteinExistence type="predicted"/>
<feature type="region of interest" description="Disordered" evidence="1">
    <location>
        <begin position="204"/>
        <end position="244"/>
    </location>
</feature>